<accession>A0A9N7MJF5</accession>
<dbReference type="Proteomes" id="UP001153555">
    <property type="component" value="Unassembled WGS sequence"/>
</dbReference>
<evidence type="ECO:0000313" key="3">
    <source>
        <dbReference type="Proteomes" id="UP001153555"/>
    </source>
</evidence>
<reference evidence="2" key="1">
    <citation type="submission" date="2019-12" db="EMBL/GenBank/DDBJ databases">
        <authorList>
            <person name="Scholes J."/>
        </authorList>
    </citation>
    <scope>NUCLEOTIDE SEQUENCE</scope>
</reference>
<feature type="region of interest" description="Disordered" evidence="1">
    <location>
        <begin position="298"/>
        <end position="328"/>
    </location>
</feature>
<gene>
    <name evidence="2" type="ORF">SHERM_10668</name>
</gene>
<proteinExistence type="predicted"/>
<feature type="compositionally biased region" description="Polar residues" evidence="1">
    <location>
        <begin position="310"/>
        <end position="328"/>
    </location>
</feature>
<feature type="region of interest" description="Disordered" evidence="1">
    <location>
        <begin position="244"/>
        <end position="271"/>
    </location>
</feature>
<protein>
    <submittedName>
        <fullName evidence="2">Uncharacterized protein</fullName>
    </submittedName>
</protein>
<dbReference type="GO" id="GO:0007142">
    <property type="term" value="P:male meiosis II"/>
    <property type="evidence" value="ECO:0007669"/>
    <property type="project" value="InterPro"/>
</dbReference>
<dbReference type="PANTHER" id="PTHR33318:SF7">
    <property type="entry name" value="PROTEIN JASON"/>
    <property type="match status" value="1"/>
</dbReference>
<dbReference type="InterPro" id="IPR039300">
    <property type="entry name" value="JASON"/>
</dbReference>
<comment type="caution">
    <text evidence="2">The sequence shown here is derived from an EMBL/GenBank/DDBJ whole genome shotgun (WGS) entry which is preliminary data.</text>
</comment>
<sequence>MGCFFGCFRTKDSSFNPAHPPEPVVVPGSKNALSSLFQRDDEPVGQGEEGHKNLLPQEVDIKELGEEAKFLKVCGTLPETPVEIRKGIEKWEAKLDSPVGSSRSSAYSSKGTSEFPSEPSKQFELLGSRSVVKPSPYPTLLKLSNEVLTLGSEFPALHNNGKIKPRKEDDVILTPVAKSAAKQMSVEKEVKMEASLSDWLKPVSQNKGGSIDNLGLFSREKAYFGKTPGDRPILGMMAAHWNENENETSQDSPKWWDGNGIPNSTNKYKEDQKVNWHATPFEERLEKALSEETFISKRKPIGMTSEESDTAFSHMQSSDSFKSVVSFG</sequence>
<dbReference type="OrthoDB" id="1932581at2759"/>
<feature type="region of interest" description="Disordered" evidence="1">
    <location>
        <begin position="98"/>
        <end position="121"/>
    </location>
</feature>
<name>A0A9N7MJF5_STRHE</name>
<evidence type="ECO:0000256" key="1">
    <source>
        <dbReference type="SAM" id="MobiDB-lite"/>
    </source>
</evidence>
<evidence type="ECO:0000313" key="2">
    <source>
        <dbReference type="EMBL" id="CAA0808423.1"/>
    </source>
</evidence>
<keyword evidence="3" id="KW-1185">Reference proteome</keyword>
<dbReference type="EMBL" id="CACSLK010003174">
    <property type="protein sequence ID" value="CAA0808423.1"/>
    <property type="molecule type" value="Genomic_DNA"/>
</dbReference>
<dbReference type="AlphaFoldDB" id="A0A9N7MJF5"/>
<organism evidence="2 3">
    <name type="scientific">Striga hermonthica</name>
    <name type="common">Purple witchweed</name>
    <name type="synonym">Buchnera hermonthica</name>
    <dbReference type="NCBI Taxonomy" id="68872"/>
    <lineage>
        <taxon>Eukaryota</taxon>
        <taxon>Viridiplantae</taxon>
        <taxon>Streptophyta</taxon>
        <taxon>Embryophyta</taxon>
        <taxon>Tracheophyta</taxon>
        <taxon>Spermatophyta</taxon>
        <taxon>Magnoliopsida</taxon>
        <taxon>eudicotyledons</taxon>
        <taxon>Gunneridae</taxon>
        <taxon>Pentapetalae</taxon>
        <taxon>asterids</taxon>
        <taxon>lamiids</taxon>
        <taxon>Lamiales</taxon>
        <taxon>Orobanchaceae</taxon>
        <taxon>Buchnereae</taxon>
        <taxon>Striga</taxon>
    </lineage>
</organism>
<dbReference type="PANTHER" id="PTHR33318">
    <property type="entry name" value="ASPARTYL/GLUTAMYL-TRNA(ASN/GLN) AMIDOTRANSFERASE SUBUNIT"/>
    <property type="match status" value="1"/>
</dbReference>
<feature type="compositionally biased region" description="Low complexity" evidence="1">
    <location>
        <begin position="98"/>
        <end position="113"/>
    </location>
</feature>